<comment type="caution">
    <text evidence="3">The sequence shown here is derived from an EMBL/GenBank/DDBJ whole genome shotgun (WGS) entry which is preliminary data.</text>
</comment>
<reference evidence="3 4" key="1">
    <citation type="submission" date="2021-11" db="EMBL/GenBank/DDBJ databases">
        <authorList>
            <person name="Islam A."/>
            <person name="Islam S."/>
            <person name="Flora M.S."/>
            <person name="Rahman M."/>
            <person name="Ziaur R.M."/>
            <person name="Epstein J.H."/>
            <person name="Hassan M."/>
            <person name="Klassen M."/>
            <person name="Woodard K."/>
            <person name="Webb A."/>
            <person name="Webby R.J."/>
            <person name="El Zowalaty M.E."/>
        </authorList>
    </citation>
    <scope>NUCLEOTIDE SEQUENCE [LARGE SCALE GENOMIC DNA]</scope>
    <source>
        <strain evidence="3">Pbs1</strain>
    </source>
</reference>
<gene>
    <name evidence="3" type="ORF">PBS001_LOCUS6495</name>
</gene>
<feature type="signal peptide" evidence="2">
    <location>
        <begin position="1"/>
        <end position="21"/>
    </location>
</feature>
<feature type="region of interest" description="Disordered" evidence="1">
    <location>
        <begin position="127"/>
        <end position="191"/>
    </location>
</feature>
<evidence type="ECO:0000313" key="3">
    <source>
        <dbReference type="EMBL" id="CAH0519991.1"/>
    </source>
</evidence>
<organism evidence="3 4">
    <name type="scientific">Peronospora belbahrii</name>
    <dbReference type="NCBI Taxonomy" id="622444"/>
    <lineage>
        <taxon>Eukaryota</taxon>
        <taxon>Sar</taxon>
        <taxon>Stramenopiles</taxon>
        <taxon>Oomycota</taxon>
        <taxon>Peronosporomycetes</taxon>
        <taxon>Peronosporales</taxon>
        <taxon>Peronosporaceae</taxon>
        <taxon>Peronospora</taxon>
    </lineage>
</organism>
<proteinExistence type="predicted"/>
<keyword evidence="2" id="KW-0732">Signal</keyword>
<keyword evidence="4" id="KW-1185">Reference proteome</keyword>
<protein>
    <submittedName>
        <fullName evidence="3">Uncharacterized protein</fullName>
    </submittedName>
</protein>
<evidence type="ECO:0000313" key="4">
    <source>
        <dbReference type="Proteomes" id="UP001158986"/>
    </source>
</evidence>
<feature type="chain" id="PRO_5046851144" evidence="2">
    <location>
        <begin position="22"/>
        <end position="305"/>
    </location>
</feature>
<dbReference type="Proteomes" id="UP001158986">
    <property type="component" value="Unassembled WGS sequence"/>
</dbReference>
<evidence type="ECO:0000256" key="1">
    <source>
        <dbReference type="SAM" id="MobiDB-lite"/>
    </source>
</evidence>
<dbReference type="EMBL" id="CAKLCB010000325">
    <property type="protein sequence ID" value="CAH0519991.1"/>
    <property type="molecule type" value="Genomic_DNA"/>
</dbReference>
<name>A0ABN8D6E0_9STRA</name>
<sequence>MKPAATFATFLALSMFVATDSAPNAPVLRSLRMNADIPAVKEDTDESRKDHHHHHVKKVKKIAIPVPVEVPQIIPVPVSIPSTVVASSDTAVVDSTTNVVSNNVAATDVVAPVALGTNVAPVPGAATPAPTSVNGRPAAASAATVTRPSRATPAPTRSFASVGPSRSQQPGAASAVPQSGDVGMAGAPSPPGFGNNNNALGAGLGAPGAAGGLLGNTVICSVELVLAWVASTGMVQVDSDSRWGSVHKVEMGLLGSEDRVQGGNFGQSGNNGFIGGQTGFGGAGTASGNAFGREGFNRRERQRRR</sequence>
<evidence type="ECO:0000256" key="2">
    <source>
        <dbReference type="SAM" id="SignalP"/>
    </source>
</evidence>
<feature type="region of interest" description="Disordered" evidence="1">
    <location>
        <begin position="284"/>
        <end position="305"/>
    </location>
</feature>
<accession>A0ABN8D6E0</accession>